<dbReference type="Gene3D" id="1.20.1740.10">
    <property type="entry name" value="Amino acid/polyamine transporter I"/>
    <property type="match status" value="1"/>
</dbReference>
<accession>A0A2N6T1G4</accession>
<evidence type="ECO:0000259" key="9">
    <source>
        <dbReference type="Pfam" id="PF00324"/>
    </source>
</evidence>
<feature type="transmembrane region" description="Helical" evidence="8">
    <location>
        <begin position="107"/>
        <end position="129"/>
    </location>
</feature>
<dbReference type="AlphaFoldDB" id="A0A2N6T1G4"/>
<sequence length="488" mass="51751">MTASLDAKGPLGHTGQLQRTLRARHLNMIAIGGAIGTGLFVASGATISEAGPGGALVAYALIGFMVWLVMQSLGEMAAYLPVAGSFQEYGTRYVSPSFGFALGWNYWFNWAITVAAELVAAALVMRYWFPDVPAIVWSAGFLLLLFLLNALSARAFGEGEFWFAAIKVITVVVFLIIGVAMIAGIMGGTSPGVQNWTTGDAPFVGGGMGILAVFIVAGYSFQGTELVGVAAGEAENPEKTIPRAIRTIFWRILLFYIGAIAVIGFLIPYTDPNLLNSAEDNIAVSPFTLVFDRAGIAVAAGLMNAVILTSVLSAGNSGLYASTRMLYSLSRMGQAPRFFGKLSNHDVPMRALVATASIGMFGFLTSIVGDGAAYTFLLTLSALAGFLTWIGISYSHYHFRKALKAQGVPLSALPYKAPFFPAGAVIALIMCFGVVLGQAYGPVTTGENVFAILSPYLGIPVFLALWFVHKRVTGSRAVKPEEADLSRE</sequence>
<feature type="transmembrane region" description="Helical" evidence="8">
    <location>
        <begin position="347"/>
        <end position="368"/>
    </location>
</feature>
<dbReference type="GO" id="GO:0016020">
    <property type="term" value="C:membrane"/>
    <property type="evidence" value="ECO:0007669"/>
    <property type="project" value="UniProtKB-SubCell"/>
</dbReference>
<keyword evidence="7 8" id="KW-0472">Membrane</keyword>
<evidence type="ECO:0000256" key="7">
    <source>
        <dbReference type="ARBA" id="ARBA00023136"/>
    </source>
</evidence>
<comment type="similarity">
    <text evidence="2">Belongs to the amino acid-polyamine-organocation (APC) superfamily. Amino acid transporter (AAT) (TC 2.A.3.1) family.</text>
</comment>
<evidence type="ECO:0000256" key="5">
    <source>
        <dbReference type="ARBA" id="ARBA00022970"/>
    </source>
</evidence>
<feature type="transmembrane region" description="Helical" evidence="8">
    <location>
        <begin position="296"/>
        <end position="321"/>
    </location>
</feature>
<feature type="transmembrane region" description="Helical" evidence="8">
    <location>
        <begin position="248"/>
        <end position="267"/>
    </location>
</feature>
<dbReference type="GO" id="GO:0015171">
    <property type="term" value="F:amino acid transmembrane transporter activity"/>
    <property type="evidence" value="ECO:0007669"/>
    <property type="project" value="TreeGrafter"/>
</dbReference>
<comment type="subcellular location">
    <subcellularLocation>
        <location evidence="1">Membrane</location>
        <topology evidence="1">Multi-pass membrane protein</topology>
    </subcellularLocation>
</comment>
<feature type="transmembrane region" description="Helical" evidence="8">
    <location>
        <begin position="135"/>
        <end position="156"/>
    </location>
</feature>
<evidence type="ECO:0000313" key="10">
    <source>
        <dbReference type="EMBL" id="PMC63157.1"/>
    </source>
</evidence>
<feature type="transmembrane region" description="Helical" evidence="8">
    <location>
        <begin position="418"/>
        <end position="437"/>
    </location>
</feature>
<dbReference type="PROSITE" id="PS00218">
    <property type="entry name" value="AMINO_ACID_PERMEASE_1"/>
    <property type="match status" value="1"/>
</dbReference>
<keyword evidence="6 8" id="KW-1133">Transmembrane helix</keyword>
<organism evidence="10 11">
    <name type="scientific">Corynebacterium xerosis</name>
    <dbReference type="NCBI Taxonomy" id="1725"/>
    <lineage>
        <taxon>Bacteria</taxon>
        <taxon>Bacillati</taxon>
        <taxon>Actinomycetota</taxon>
        <taxon>Actinomycetes</taxon>
        <taxon>Mycobacteriales</taxon>
        <taxon>Corynebacteriaceae</taxon>
        <taxon>Corynebacterium</taxon>
    </lineage>
</organism>
<feature type="transmembrane region" description="Helical" evidence="8">
    <location>
        <begin position="168"/>
        <end position="189"/>
    </location>
</feature>
<evidence type="ECO:0000256" key="4">
    <source>
        <dbReference type="ARBA" id="ARBA00022692"/>
    </source>
</evidence>
<gene>
    <name evidence="10" type="ORF">CJ204_01450</name>
</gene>
<feature type="transmembrane region" description="Helical" evidence="8">
    <location>
        <begin position="449"/>
        <end position="468"/>
    </location>
</feature>
<evidence type="ECO:0000256" key="8">
    <source>
        <dbReference type="SAM" id="Phobius"/>
    </source>
</evidence>
<dbReference type="InterPro" id="IPR004840">
    <property type="entry name" value="Amino_acid_permease_CS"/>
</dbReference>
<dbReference type="PANTHER" id="PTHR43341:SF1">
    <property type="entry name" value="GENERAL AMINO-ACID PERMEASE GAP1"/>
    <property type="match status" value="1"/>
</dbReference>
<keyword evidence="5" id="KW-0029">Amino-acid transport</keyword>
<feature type="transmembrane region" description="Helical" evidence="8">
    <location>
        <begin position="201"/>
        <end position="221"/>
    </location>
</feature>
<feature type="transmembrane region" description="Helical" evidence="8">
    <location>
        <begin position="26"/>
        <end position="47"/>
    </location>
</feature>
<dbReference type="InterPro" id="IPR050524">
    <property type="entry name" value="APC_YAT"/>
</dbReference>
<keyword evidence="4 8" id="KW-0812">Transmembrane</keyword>
<dbReference type="FunFam" id="1.20.1740.10:FF:000001">
    <property type="entry name" value="Amino acid permease"/>
    <property type="match status" value="1"/>
</dbReference>
<comment type="caution">
    <text evidence="10">The sequence shown here is derived from an EMBL/GenBank/DDBJ whole genome shotgun (WGS) entry which is preliminary data.</text>
</comment>
<dbReference type="PANTHER" id="PTHR43341">
    <property type="entry name" value="AMINO ACID PERMEASE"/>
    <property type="match status" value="1"/>
</dbReference>
<evidence type="ECO:0000256" key="6">
    <source>
        <dbReference type="ARBA" id="ARBA00022989"/>
    </source>
</evidence>
<evidence type="ECO:0000256" key="3">
    <source>
        <dbReference type="ARBA" id="ARBA00022448"/>
    </source>
</evidence>
<proteinExistence type="inferred from homology"/>
<dbReference type="PIRSF" id="PIRSF006060">
    <property type="entry name" value="AA_transporter"/>
    <property type="match status" value="1"/>
</dbReference>
<dbReference type="RefSeq" id="WP_102211890.1">
    <property type="nucleotide sequence ID" value="NZ_PNHF01000002.1"/>
</dbReference>
<protein>
    <submittedName>
        <fullName evidence="10">Gamma-aminobutyrate permease</fullName>
    </submittedName>
</protein>
<evidence type="ECO:0000256" key="2">
    <source>
        <dbReference type="ARBA" id="ARBA00008583"/>
    </source>
</evidence>
<feature type="transmembrane region" description="Helical" evidence="8">
    <location>
        <begin position="53"/>
        <end position="70"/>
    </location>
</feature>
<dbReference type="EMBL" id="PNHF01000002">
    <property type="protein sequence ID" value="PMC63157.1"/>
    <property type="molecule type" value="Genomic_DNA"/>
</dbReference>
<name>A0A2N6T1G4_9CORY</name>
<keyword evidence="3" id="KW-0813">Transport</keyword>
<reference evidence="10 11" key="1">
    <citation type="submission" date="2017-09" db="EMBL/GenBank/DDBJ databases">
        <title>Bacterial strain isolated from the female urinary microbiota.</title>
        <authorList>
            <person name="Thomas-White K."/>
            <person name="Kumar N."/>
            <person name="Forster S."/>
            <person name="Putonti C."/>
            <person name="Lawley T."/>
            <person name="Wolfe A.J."/>
        </authorList>
    </citation>
    <scope>NUCLEOTIDE SEQUENCE [LARGE SCALE GENOMIC DNA]</scope>
    <source>
        <strain evidence="10 11">UMB0908</strain>
    </source>
</reference>
<dbReference type="Pfam" id="PF00324">
    <property type="entry name" value="AA_permease"/>
    <property type="match status" value="1"/>
</dbReference>
<evidence type="ECO:0000313" key="11">
    <source>
        <dbReference type="Proteomes" id="UP000235363"/>
    </source>
</evidence>
<feature type="domain" description="Amino acid permease/ SLC12A" evidence="9">
    <location>
        <begin position="25"/>
        <end position="470"/>
    </location>
</feature>
<evidence type="ECO:0000256" key="1">
    <source>
        <dbReference type="ARBA" id="ARBA00004141"/>
    </source>
</evidence>
<dbReference type="Proteomes" id="UP000235363">
    <property type="component" value="Unassembled WGS sequence"/>
</dbReference>
<dbReference type="InterPro" id="IPR004841">
    <property type="entry name" value="AA-permease/SLC12A_dom"/>
</dbReference>
<feature type="transmembrane region" description="Helical" evidence="8">
    <location>
        <begin position="374"/>
        <end position="397"/>
    </location>
</feature>